<dbReference type="AlphaFoldDB" id="A0A1D3TQG1"/>
<evidence type="ECO:0000256" key="1">
    <source>
        <dbReference type="ARBA" id="ARBA00006068"/>
    </source>
</evidence>
<dbReference type="InterPro" id="IPR050922">
    <property type="entry name" value="LytR/CpsA/Psr_CW_biosynth"/>
</dbReference>
<dbReference type="PANTHER" id="PTHR33392">
    <property type="entry name" value="POLYISOPRENYL-TEICHOIC ACID--PEPTIDOGLYCAN TEICHOIC ACID TRANSFERASE TAGU"/>
    <property type="match status" value="1"/>
</dbReference>
<evidence type="ECO:0000256" key="2">
    <source>
        <dbReference type="SAM" id="MobiDB-lite"/>
    </source>
</evidence>
<accession>A0A1D3TQG1</accession>
<feature type="compositionally biased region" description="Acidic residues" evidence="2">
    <location>
        <begin position="365"/>
        <end position="377"/>
    </location>
</feature>
<dbReference type="STRING" id="1619234.SAMN05421730_1002185"/>
<feature type="transmembrane region" description="Helical" evidence="3">
    <location>
        <begin position="26"/>
        <end position="45"/>
    </location>
</feature>
<keyword evidence="3" id="KW-1133">Transmembrane helix</keyword>
<proteinExistence type="inferred from homology"/>
<keyword evidence="6" id="KW-1185">Reference proteome</keyword>
<reference evidence="5 6" key="1">
    <citation type="submission" date="2016-09" db="EMBL/GenBank/DDBJ databases">
        <authorList>
            <person name="Capua I."/>
            <person name="De Benedictis P."/>
            <person name="Joannis T."/>
            <person name="Lombin L.H."/>
            <person name="Cattoli G."/>
        </authorList>
    </citation>
    <scope>NUCLEOTIDE SEQUENCE [LARGE SCALE GENOMIC DNA]</scope>
    <source>
        <strain evidence="5 6">GluBS11</strain>
    </source>
</reference>
<gene>
    <name evidence="5" type="ORF">SAMN05421730_1002185</name>
</gene>
<feature type="region of interest" description="Disordered" evidence="2">
    <location>
        <begin position="363"/>
        <end position="395"/>
    </location>
</feature>
<evidence type="ECO:0000313" key="6">
    <source>
        <dbReference type="Proteomes" id="UP000199315"/>
    </source>
</evidence>
<dbReference type="GO" id="GO:0003700">
    <property type="term" value="F:DNA-binding transcription factor activity"/>
    <property type="evidence" value="ECO:0007669"/>
    <property type="project" value="InterPro"/>
</dbReference>
<keyword evidence="3" id="KW-0812">Transmembrane</keyword>
<dbReference type="Proteomes" id="UP000199315">
    <property type="component" value="Unassembled WGS sequence"/>
</dbReference>
<keyword evidence="3" id="KW-0472">Membrane</keyword>
<name>A0A1D3TQG1_9FIRM</name>
<evidence type="ECO:0000256" key="3">
    <source>
        <dbReference type="SAM" id="Phobius"/>
    </source>
</evidence>
<protein>
    <submittedName>
        <fullName evidence="5">Cell envelope-related function transcriptional attenuator common domain-containing protein</fullName>
    </submittedName>
</protein>
<dbReference type="PROSITE" id="PS00036">
    <property type="entry name" value="BZIP_BASIC"/>
    <property type="match status" value="1"/>
</dbReference>
<feature type="domain" description="BZIP" evidence="4">
    <location>
        <begin position="9"/>
        <end position="24"/>
    </location>
</feature>
<dbReference type="InterPro" id="IPR004827">
    <property type="entry name" value="bZIP"/>
</dbReference>
<dbReference type="OrthoDB" id="27330at2"/>
<comment type="similarity">
    <text evidence="1">Belongs to the LytR/CpsA/Psr (LCP) family.</text>
</comment>
<dbReference type="InterPro" id="IPR004474">
    <property type="entry name" value="LytR_CpsA_psr"/>
</dbReference>
<feature type="compositionally biased region" description="Low complexity" evidence="2">
    <location>
        <begin position="380"/>
        <end position="395"/>
    </location>
</feature>
<dbReference type="EMBL" id="FMKA01000002">
    <property type="protein sequence ID" value="SCP95767.1"/>
    <property type="molecule type" value="Genomic_DNA"/>
</dbReference>
<dbReference type="NCBIfam" id="TIGR00350">
    <property type="entry name" value="lytR_cpsA_psr"/>
    <property type="match status" value="1"/>
</dbReference>
<dbReference type="PANTHER" id="PTHR33392:SF6">
    <property type="entry name" value="POLYISOPRENYL-TEICHOIC ACID--PEPTIDOGLYCAN TEICHOIC ACID TRANSFERASE TAGU"/>
    <property type="match status" value="1"/>
</dbReference>
<dbReference type="Gene3D" id="3.40.630.190">
    <property type="entry name" value="LCP protein"/>
    <property type="match status" value="1"/>
</dbReference>
<evidence type="ECO:0000259" key="4">
    <source>
        <dbReference type="PROSITE" id="PS00036"/>
    </source>
</evidence>
<evidence type="ECO:0000313" key="5">
    <source>
        <dbReference type="EMBL" id="SCP95767.1"/>
    </source>
</evidence>
<organism evidence="5 6">
    <name type="scientific">Anaerobium acetethylicum</name>
    <dbReference type="NCBI Taxonomy" id="1619234"/>
    <lineage>
        <taxon>Bacteria</taxon>
        <taxon>Bacillati</taxon>
        <taxon>Bacillota</taxon>
        <taxon>Clostridia</taxon>
        <taxon>Lachnospirales</taxon>
        <taxon>Lachnospiraceae</taxon>
        <taxon>Anaerobium</taxon>
    </lineage>
</organism>
<sequence length="395" mass="43753">MSVEEKQMKKRNKNSRAAKRRRRRRIILGVELFLILILAGVLYGYTKYGMMQKEEIPEEDVIVNEIDDETTVEKEGYRNIALFGVDSRTAGSLGEGNHSDCIIVASINNKTGDIKLVSVYRDTYLNQSTDSYNKATQAYFSGGPKQSINMLNMNLDLDIKDYVSVDFAALVDVIDLLGGIEIDIQTADEVVHLNNYAIETSKVTGVKTTKVKKPGLQVLDGVQATSYARIRYTAGDDFRRTERQREVIEKIIEKAKTANVVTLNKVINEVFPQVSTSLSIKELIALVPNAAKYSISETAGFPFDKTTGTVGKRGSCVIAQGLEQNVVQLHEFLFGEKDYQPSATVTQINNKIIKDTGVKALIKEETEEETDEETDDSGDSKSTTGSSTKTSTSKN</sequence>
<dbReference type="Pfam" id="PF03816">
    <property type="entry name" value="LytR_cpsA_psr"/>
    <property type="match status" value="1"/>
</dbReference>